<gene>
    <name evidence="1" type="ORF">D7V93_11675</name>
</gene>
<sequence>MKPWGQEAAKLEFKSMHGAQKAEEKVRAEALQRALGVICSTVALDPFAAVAVASVPWMPRGVKSPRGCRGR</sequence>
<organism evidence="1 2">
    <name type="scientific">Corallococcus llansteffanensis</name>
    <dbReference type="NCBI Taxonomy" id="2316731"/>
    <lineage>
        <taxon>Bacteria</taxon>
        <taxon>Pseudomonadati</taxon>
        <taxon>Myxococcota</taxon>
        <taxon>Myxococcia</taxon>
        <taxon>Myxococcales</taxon>
        <taxon>Cystobacterineae</taxon>
        <taxon>Myxococcaceae</taxon>
        <taxon>Corallococcus</taxon>
    </lineage>
</organism>
<evidence type="ECO:0000313" key="1">
    <source>
        <dbReference type="EMBL" id="RKH61453.1"/>
    </source>
</evidence>
<proteinExistence type="predicted"/>
<dbReference type="AlphaFoldDB" id="A0A3A8PYM6"/>
<dbReference type="EMBL" id="RAWB01000095">
    <property type="protein sequence ID" value="RKH61453.1"/>
    <property type="molecule type" value="Genomic_DNA"/>
</dbReference>
<dbReference type="Proteomes" id="UP000272888">
    <property type="component" value="Unassembled WGS sequence"/>
</dbReference>
<keyword evidence="2" id="KW-1185">Reference proteome</keyword>
<protein>
    <submittedName>
        <fullName evidence="1">Uncharacterized protein</fullName>
    </submittedName>
</protein>
<comment type="caution">
    <text evidence="1">The sequence shown here is derived from an EMBL/GenBank/DDBJ whole genome shotgun (WGS) entry which is preliminary data.</text>
</comment>
<dbReference type="RefSeq" id="WP_120643477.1">
    <property type="nucleotide sequence ID" value="NZ_RAWB01000095.1"/>
</dbReference>
<accession>A0A3A8PYM6</accession>
<name>A0A3A8PYM6_9BACT</name>
<evidence type="ECO:0000313" key="2">
    <source>
        <dbReference type="Proteomes" id="UP000272888"/>
    </source>
</evidence>
<reference evidence="2" key="1">
    <citation type="submission" date="2018-09" db="EMBL/GenBank/DDBJ databases">
        <authorList>
            <person name="Livingstone P.G."/>
            <person name="Whitworth D.E."/>
        </authorList>
    </citation>
    <scope>NUCLEOTIDE SEQUENCE [LARGE SCALE GENOMIC DNA]</scope>
    <source>
        <strain evidence="2">CA051B</strain>
    </source>
</reference>